<sequence length="94" mass="10566">MLDNMDIEYLSLNEQGDSDYLTREVTVSLVSMMRAKIEVFSNALTVKNNVKKESTYGSYDSDQISRFLSLVIEQVPVKDVAADAGITKSTAYRF</sequence>
<evidence type="ECO:0000313" key="2">
    <source>
        <dbReference type="Proteomes" id="UP001448207"/>
    </source>
</evidence>
<dbReference type="EMBL" id="JBCLYO010000013">
    <property type="protein sequence ID" value="KAL0083814.1"/>
    <property type="molecule type" value="Genomic_DNA"/>
</dbReference>
<keyword evidence="2" id="KW-1185">Reference proteome</keyword>
<proteinExistence type="predicted"/>
<name>A0ABR3AW50_PHYBL</name>
<evidence type="ECO:0000313" key="1">
    <source>
        <dbReference type="EMBL" id="KAL0083814.1"/>
    </source>
</evidence>
<protein>
    <submittedName>
        <fullName evidence="1">Homeodomain-like DNA binding domain-containing transcription factor</fullName>
    </submittedName>
</protein>
<reference evidence="1 2" key="1">
    <citation type="submission" date="2024-04" db="EMBL/GenBank/DDBJ databases">
        <title>Symmetric and asymmetric DNA N6-adenine methylation regulates different biological responses in Mucorales.</title>
        <authorList>
            <consortium name="Lawrence Berkeley National Laboratory"/>
            <person name="Lax C."/>
            <person name="Mondo S.J."/>
            <person name="Osorio-Concepcion M."/>
            <person name="Muszewska A."/>
            <person name="Corrochano-Luque M."/>
            <person name="Gutierrez G."/>
            <person name="Riley R."/>
            <person name="Lipzen A."/>
            <person name="Guo J."/>
            <person name="Hundley H."/>
            <person name="Amirebrahimi M."/>
            <person name="Ng V."/>
            <person name="Lorenzo-Gutierrez D."/>
            <person name="Binder U."/>
            <person name="Yang J."/>
            <person name="Song Y."/>
            <person name="Canovas D."/>
            <person name="Navarro E."/>
            <person name="Freitag M."/>
            <person name="Gabaldon T."/>
            <person name="Grigoriev I.V."/>
            <person name="Corrochano L.M."/>
            <person name="Nicolas F.E."/>
            <person name="Garre V."/>
        </authorList>
    </citation>
    <scope>NUCLEOTIDE SEQUENCE [LARGE SCALE GENOMIC DNA]</scope>
    <source>
        <strain evidence="1 2">L51</strain>
    </source>
</reference>
<comment type="caution">
    <text evidence="1">The sequence shown here is derived from an EMBL/GenBank/DDBJ whole genome shotgun (WGS) entry which is preliminary data.</text>
</comment>
<dbReference type="Proteomes" id="UP001448207">
    <property type="component" value="Unassembled WGS sequence"/>
</dbReference>
<accession>A0ABR3AW50</accession>
<gene>
    <name evidence="1" type="ORF">J3Q64DRAFT_1641647</name>
</gene>
<organism evidence="1 2">
    <name type="scientific">Phycomyces blakesleeanus</name>
    <dbReference type="NCBI Taxonomy" id="4837"/>
    <lineage>
        <taxon>Eukaryota</taxon>
        <taxon>Fungi</taxon>
        <taxon>Fungi incertae sedis</taxon>
        <taxon>Mucoromycota</taxon>
        <taxon>Mucoromycotina</taxon>
        <taxon>Mucoromycetes</taxon>
        <taxon>Mucorales</taxon>
        <taxon>Phycomycetaceae</taxon>
        <taxon>Phycomyces</taxon>
    </lineage>
</organism>